<evidence type="ECO:0000256" key="2">
    <source>
        <dbReference type="ARBA" id="ARBA00011484"/>
    </source>
</evidence>
<dbReference type="InterPro" id="IPR001078">
    <property type="entry name" value="2-oxoacid_DH_actylTfrase"/>
</dbReference>
<dbReference type="InterPro" id="IPR045257">
    <property type="entry name" value="E2/Pdx1"/>
</dbReference>
<dbReference type="Pfam" id="PF02817">
    <property type="entry name" value="E3_binding"/>
    <property type="match status" value="1"/>
</dbReference>
<feature type="domain" description="Peripheral subunit-binding (PSBD)" evidence="11">
    <location>
        <begin position="141"/>
        <end position="178"/>
    </location>
</feature>
<dbReference type="Gene3D" id="4.10.320.10">
    <property type="entry name" value="E3-binding domain"/>
    <property type="match status" value="1"/>
</dbReference>
<comment type="cofactor">
    <cofactor evidence="8">
        <name>(R)-lipoate</name>
        <dbReference type="ChEBI" id="CHEBI:83088"/>
    </cofactor>
    <text evidence="8">Binds 1 lipoyl cofactor covalently.</text>
</comment>
<comment type="catalytic activity">
    <reaction evidence="7 8">
        <text>N(6)-[(R)-dihydrolipoyl]-L-lysyl-[protein] + acetyl-CoA = N(6)-[(R)-S(8)-acetyldihydrolipoyl]-L-lysyl-[protein] + CoA</text>
        <dbReference type="Rhea" id="RHEA:17017"/>
        <dbReference type="Rhea" id="RHEA-COMP:10475"/>
        <dbReference type="Rhea" id="RHEA-COMP:10478"/>
        <dbReference type="ChEBI" id="CHEBI:57287"/>
        <dbReference type="ChEBI" id="CHEBI:57288"/>
        <dbReference type="ChEBI" id="CHEBI:83100"/>
        <dbReference type="ChEBI" id="CHEBI:83111"/>
        <dbReference type="EC" id="2.3.1.12"/>
    </reaction>
</comment>
<dbReference type="Proteomes" id="UP001230156">
    <property type="component" value="Unassembled WGS sequence"/>
</dbReference>
<dbReference type="SUPFAM" id="SSF52777">
    <property type="entry name" value="CoA-dependent acyltransferases"/>
    <property type="match status" value="1"/>
</dbReference>
<dbReference type="PANTHER" id="PTHR23151:SF90">
    <property type="entry name" value="DIHYDROLIPOYLLYSINE-RESIDUE ACETYLTRANSFERASE COMPONENT OF PYRUVATE DEHYDROGENASE COMPLEX, MITOCHONDRIAL-RELATED"/>
    <property type="match status" value="1"/>
</dbReference>
<evidence type="ECO:0000256" key="8">
    <source>
        <dbReference type="RuleBase" id="RU361137"/>
    </source>
</evidence>
<evidence type="ECO:0000256" key="1">
    <source>
        <dbReference type="ARBA" id="ARBA00007317"/>
    </source>
</evidence>
<dbReference type="Gene3D" id="2.40.50.100">
    <property type="match status" value="1"/>
</dbReference>
<dbReference type="InterPro" id="IPR000089">
    <property type="entry name" value="Biotin_lipoyl"/>
</dbReference>
<dbReference type="PROSITE" id="PS50968">
    <property type="entry name" value="BIOTINYL_LIPOYL"/>
    <property type="match status" value="1"/>
</dbReference>
<keyword evidence="4 8" id="KW-0450">Lipoyl</keyword>
<evidence type="ECO:0000256" key="3">
    <source>
        <dbReference type="ARBA" id="ARBA00022679"/>
    </source>
</evidence>
<dbReference type="InterPro" id="IPR011053">
    <property type="entry name" value="Single_hybrid_motif"/>
</dbReference>
<protein>
    <recommendedName>
        <fullName evidence="8">Acetyltransferase component of pyruvate dehydrogenase complex</fullName>
        <ecNumber evidence="8">2.3.1.12</ecNumber>
    </recommendedName>
</protein>
<evidence type="ECO:0000256" key="7">
    <source>
        <dbReference type="ARBA" id="ARBA00048370"/>
    </source>
</evidence>
<keyword evidence="13" id="KW-1185">Reference proteome</keyword>
<reference evidence="13" key="1">
    <citation type="submission" date="2023-08" db="EMBL/GenBank/DDBJ databases">
        <title>Rhodospirillaceae gen. nov., a novel taxon isolated from the Yangtze River Yuezi River estuary sludge.</title>
        <authorList>
            <person name="Ruan L."/>
        </authorList>
    </citation>
    <scope>NUCLEOTIDE SEQUENCE [LARGE SCALE GENOMIC DNA]</scope>
    <source>
        <strain evidence="13">R-7</strain>
    </source>
</reference>
<evidence type="ECO:0000313" key="12">
    <source>
        <dbReference type="EMBL" id="MDQ7248034.1"/>
    </source>
</evidence>
<proteinExistence type="inferred from homology"/>
<comment type="function">
    <text evidence="6">The pyruvate dehydrogenase complex catalyzes the overall conversion of pyruvate to acetyl-CoA and CO(2). It contains multiple copies of three enzymatic components: pyruvate dehydrogenase (E1), dihydrolipoamide acetyltransferase (E2) and lipoamide dehydrogenase (E3).</text>
</comment>
<dbReference type="Pfam" id="PF00198">
    <property type="entry name" value="2-oxoacid_dh"/>
    <property type="match status" value="1"/>
</dbReference>
<dbReference type="SUPFAM" id="SSF47005">
    <property type="entry name" value="Peripheral subunit-binding domain of 2-oxo acid dehydrogenase complex"/>
    <property type="match status" value="1"/>
</dbReference>
<dbReference type="InterPro" id="IPR036625">
    <property type="entry name" value="E3-bd_dom_sf"/>
</dbReference>
<dbReference type="EMBL" id="JAUYVI010000003">
    <property type="protein sequence ID" value="MDQ7248034.1"/>
    <property type="molecule type" value="Genomic_DNA"/>
</dbReference>
<comment type="caution">
    <text evidence="12">The sequence shown here is derived from an EMBL/GenBank/DDBJ whole genome shotgun (WGS) entry which is preliminary data.</text>
</comment>
<evidence type="ECO:0000256" key="5">
    <source>
        <dbReference type="ARBA" id="ARBA00023315"/>
    </source>
</evidence>
<evidence type="ECO:0000256" key="4">
    <source>
        <dbReference type="ARBA" id="ARBA00022823"/>
    </source>
</evidence>
<organism evidence="12 13">
    <name type="scientific">Dongia sedimenti</name>
    <dbReference type="NCBI Taxonomy" id="3064282"/>
    <lineage>
        <taxon>Bacteria</taxon>
        <taxon>Pseudomonadati</taxon>
        <taxon>Pseudomonadota</taxon>
        <taxon>Alphaproteobacteria</taxon>
        <taxon>Rhodospirillales</taxon>
        <taxon>Dongiaceae</taxon>
        <taxon>Dongia</taxon>
    </lineage>
</organism>
<gene>
    <name evidence="12" type="ORF">Q8A70_10175</name>
</gene>
<dbReference type="RefSeq" id="WP_379955478.1">
    <property type="nucleotide sequence ID" value="NZ_JAUYVI010000003.1"/>
</dbReference>
<feature type="compositionally biased region" description="Pro residues" evidence="9">
    <location>
        <begin position="112"/>
        <end position="131"/>
    </location>
</feature>
<dbReference type="NCBIfam" id="TIGR01349">
    <property type="entry name" value="PDHac_trf_mito"/>
    <property type="match status" value="1"/>
</dbReference>
<evidence type="ECO:0000256" key="9">
    <source>
        <dbReference type="SAM" id="MobiDB-lite"/>
    </source>
</evidence>
<keyword evidence="12" id="KW-0670">Pyruvate</keyword>
<dbReference type="InterPro" id="IPR004167">
    <property type="entry name" value="PSBD"/>
</dbReference>
<dbReference type="PROSITE" id="PS51826">
    <property type="entry name" value="PSBD"/>
    <property type="match status" value="1"/>
</dbReference>
<dbReference type="InterPro" id="IPR003016">
    <property type="entry name" value="2-oxoA_DH_lipoyl-BS"/>
</dbReference>
<comment type="subunit">
    <text evidence="2">Forms a 24-polypeptide structural core with octahedral symmetry.</text>
</comment>
<accession>A0ABU0YJZ2</accession>
<evidence type="ECO:0000256" key="6">
    <source>
        <dbReference type="ARBA" id="ARBA00025211"/>
    </source>
</evidence>
<evidence type="ECO:0000313" key="13">
    <source>
        <dbReference type="Proteomes" id="UP001230156"/>
    </source>
</evidence>
<keyword evidence="5 8" id="KW-0012">Acyltransferase</keyword>
<evidence type="ECO:0000259" key="11">
    <source>
        <dbReference type="PROSITE" id="PS51826"/>
    </source>
</evidence>
<dbReference type="EC" id="2.3.1.12" evidence="8"/>
<dbReference type="InterPro" id="IPR006257">
    <property type="entry name" value="LAT1"/>
</dbReference>
<dbReference type="Pfam" id="PF00364">
    <property type="entry name" value="Biotin_lipoyl"/>
    <property type="match status" value="1"/>
</dbReference>
<evidence type="ECO:0000259" key="10">
    <source>
        <dbReference type="PROSITE" id="PS50968"/>
    </source>
</evidence>
<dbReference type="CDD" id="cd06849">
    <property type="entry name" value="lipoyl_domain"/>
    <property type="match status" value="1"/>
</dbReference>
<dbReference type="PROSITE" id="PS00189">
    <property type="entry name" value="LIPOYL"/>
    <property type="match status" value="1"/>
</dbReference>
<keyword evidence="3 8" id="KW-0808">Transferase</keyword>
<dbReference type="GO" id="GO:0004742">
    <property type="term" value="F:dihydrolipoyllysine-residue acetyltransferase activity"/>
    <property type="evidence" value="ECO:0007669"/>
    <property type="project" value="UniProtKB-EC"/>
</dbReference>
<dbReference type="Gene3D" id="3.30.559.10">
    <property type="entry name" value="Chloramphenicol acetyltransferase-like domain"/>
    <property type="match status" value="1"/>
</dbReference>
<sequence>MPINILMPALSPTMTEGNVSKWLKKEGDAVKAGDVIAEIETDKATMEVEAVDEGKIGKIVVPAGTEGVKVNDVIAVLLEEGESAADIAATPKANPEPAAKTADAKPKAEVPAPQPAAPKPAPAAAPAPKLPAPSGDGKRVFASPLARRIAQQQGIDIASVQGSGPNGRIIRADVAGAVAGGTAKAAPAGGAAQRAASLPAAPSFSGFGEPEFELIPHTTIRKTIARRLQESKQFVPHFYLTVDCEIDRLLALREDANAGSPKEGPNAYKLSVNDFMIKAYALALKAVPKANASWSDEGIKQYRTADISVAVSVPNGLVTPIIRQAESKTLTQISAEMKELAGRAKANKLKPEDYTGGSASLSNLGMFGVKSFSAIINPPQATILAIGAGEQRAVVKSGQLAVATVMSATLAVDHRAVDGALGAELLAAFKRLVEAPAAMLV</sequence>
<comment type="similarity">
    <text evidence="1 8">Belongs to the 2-oxoacid dehydrogenase family.</text>
</comment>
<name>A0ABU0YJZ2_9PROT</name>
<dbReference type="InterPro" id="IPR023213">
    <property type="entry name" value="CAT-like_dom_sf"/>
</dbReference>
<dbReference type="SUPFAM" id="SSF51230">
    <property type="entry name" value="Single hybrid motif"/>
    <property type="match status" value="1"/>
</dbReference>
<dbReference type="PANTHER" id="PTHR23151">
    <property type="entry name" value="DIHYDROLIPOAMIDE ACETYL/SUCCINYL-TRANSFERASE-RELATED"/>
    <property type="match status" value="1"/>
</dbReference>
<feature type="domain" description="Lipoyl-binding" evidence="10">
    <location>
        <begin position="2"/>
        <end position="78"/>
    </location>
</feature>
<feature type="region of interest" description="Disordered" evidence="9">
    <location>
        <begin position="87"/>
        <end position="138"/>
    </location>
</feature>